<dbReference type="Pfam" id="PF01514">
    <property type="entry name" value="YscJ_FliF"/>
    <property type="match status" value="1"/>
</dbReference>
<feature type="transmembrane region" description="Helical" evidence="14">
    <location>
        <begin position="424"/>
        <end position="445"/>
    </location>
</feature>
<evidence type="ECO:0000256" key="8">
    <source>
        <dbReference type="ARBA" id="ARBA00022989"/>
    </source>
</evidence>
<dbReference type="Pfam" id="PF08345">
    <property type="entry name" value="YscJ_FliF_C"/>
    <property type="match status" value="1"/>
</dbReference>
<evidence type="ECO:0000256" key="13">
    <source>
        <dbReference type="SAM" id="MobiDB-lite"/>
    </source>
</evidence>
<evidence type="ECO:0000256" key="10">
    <source>
        <dbReference type="ARBA" id="ARBA00023143"/>
    </source>
</evidence>
<accession>A0ABV6RUN9</accession>
<evidence type="ECO:0000256" key="14">
    <source>
        <dbReference type="SAM" id="Phobius"/>
    </source>
</evidence>
<evidence type="ECO:0000256" key="11">
    <source>
        <dbReference type="ARBA" id="ARBA00025936"/>
    </source>
</evidence>
<evidence type="ECO:0000256" key="12">
    <source>
        <dbReference type="PIRNR" id="PIRNR004862"/>
    </source>
</evidence>
<dbReference type="NCBIfam" id="TIGR00206">
    <property type="entry name" value="fliF"/>
    <property type="match status" value="1"/>
</dbReference>
<feature type="transmembrane region" description="Helical" evidence="14">
    <location>
        <begin position="26"/>
        <end position="45"/>
    </location>
</feature>
<gene>
    <name evidence="17" type="primary">fliF</name>
    <name evidence="17" type="ORF">ACFFGH_22895</name>
</gene>
<dbReference type="Gene3D" id="3.30.300.30">
    <property type="match status" value="1"/>
</dbReference>
<comment type="similarity">
    <text evidence="4 12">Belongs to the FliF family.</text>
</comment>
<evidence type="ECO:0000256" key="7">
    <source>
        <dbReference type="ARBA" id="ARBA00022692"/>
    </source>
</evidence>
<dbReference type="EMBL" id="JBHLTG010000006">
    <property type="protein sequence ID" value="MFC0680689.1"/>
    <property type="molecule type" value="Genomic_DNA"/>
</dbReference>
<evidence type="ECO:0000313" key="17">
    <source>
        <dbReference type="EMBL" id="MFC0680689.1"/>
    </source>
</evidence>
<evidence type="ECO:0000256" key="5">
    <source>
        <dbReference type="ARBA" id="ARBA00017949"/>
    </source>
</evidence>
<feature type="region of interest" description="Disordered" evidence="13">
    <location>
        <begin position="271"/>
        <end position="332"/>
    </location>
</feature>
<dbReference type="InterPro" id="IPR045851">
    <property type="entry name" value="AMP-bd_C_sf"/>
</dbReference>
<dbReference type="Proteomes" id="UP001589896">
    <property type="component" value="Unassembled WGS sequence"/>
</dbReference>
<evidence type="ECO:0000256" key="9">
    <source>
        <dbReference type="ARBA" id="ARBA00023136"/>
    </source>
</evidence>
<evidence type="ECO:0000256" key="4">
    <source>
        <dbReference type="ARBA" id="ARBA00007971"/>
    </source>
</evidence>
<evidence type="ECO:0000259" key="16">
    <source>
        <dbReference type="Pfam" id="PF08345"/>
    </source>
</evidence>
<evidence type="ECO:0000256" key="1">
    <source>
        <dbReference type="ARBA" id="ARBA00003820"/>
    </source>
</evidence>
<dbReference type="InterPro" id="IPR043427">
    <property type="entry name" value="YscJ/FliF"/>
</dbReference>
<evidence type="ECO:0000259" key="15">
    <source>
        <dbReference type="Pfam" id="PF01514"/>
    </source>
</evidence>
<feature type="compositionally biased region" description="Gly residues" evidence="13">
    <location>
        <begin position="298"/>
        <end position="307"/>
    </location>
</feature>
<evidence type="ECO:0000256" key="6">
    <source>
        <dbReference type="ARBA" id="ARBA00022475"/>
    </source>
</evidence>
<keyword evidence="7 14" id="KW-0812">Transmembrane</keyword>
<dbReference type="RefSeq" id="WP_386672662.1">
    <property type="nucleotide sequence ID" value="NZ_JBHLTG010000006.1"/>
</dbReference>
<feature type="domain" description="Flagellar M-ring N-terminal" evidence="15">
    <location>
        <begin position="46"/>
        <end position="220"/>
    </location>
</feature>
<keyword evidence="18" id="KW-1185">Reference proteome</keyword>
<sequence length="526" mass="54346">MPAPVTALFGRFTHALREFTVAQRTLALLAVAVLVLGGIALATWLSRPSYTPLFSGISGADASAIVEQLKADGVPYELTDGGSTVLVPDAEVDEQRLKAAAAGLPALDSTGYGLLDTMGVTASEFQQSVTYKRALEGELASTVAALNGVATASVRLAIPEETVFSESKADPTASVFVDTERGRSLSTDQVQAIVHLTSAAVDGLKPDNVAVVDADGNVLSAVGVGATGGVDRQASDQEQAKRDAVQAMLDQVVGPGNATVTVTVDVSNESAERVEETFTSPEDPLVLSESTQSESYQGTGGGTGSGVLGPDNVAVPAGQGGDGQYESEQATRNNAINKVTETRTIPAGELTRQSVSVALNANAIDGVNVANLADLVATAAGIDPERGDEVAVEVVPFTTAVADEATAALEEARAAEERQSITSLITIGILALAATIAFGILTAVVGKRRKRNREPVDIGSMAVQKDKVPTESLESLLGPQPTLAMPTGTPMEPGKLDRMRADVNALAQASPERTAEYLRSLLEDRA</sequence>
<proteinExistence type="inferred from homology"/>
<dbReference type="PRINTS" id="PR01009">
    <property type="entry name" value="FLGMRINGFLIF"/>
</dbReference>
<evidence type="ECO:0000256" key="3">
    <source>
        <dbReference type="ARBA" id="ARBA00004651"/>
    </source>
</evidence>
<feature type="domain" description="Flagellar M-ring C-terminal" evidence="16">
    <location>
        <begin position="249"/>
        <end position="397"/>
    </location>
</feature>
<name>A0ABV6RUN9_9GAMM</name>
<keyword evidence="17" id="KW-0282">Flagellum</keyword>
<dbReference type="PANTHER" id="PTHR30046">
    <property type="entry name" value="FLAGELLAR M-RING PROTEIN"/>
    <property type="match status" value="1"/>
</dbReference>
<comment type="subcellular location">
    <subcellularLocation>
        <location evidence="2 12">Bacterial flagellum basal body</location>
    </subcellularLocation>
    <subcellularLocation>
        <location evidence="3">Cell membrane</location>
        <topology evidence="3">Multi-pass membrane protein</topology>
    </subcellularLocation>
</comment>
<dbReference type="InterPro" id="IPR000067">
    <property type="entry name" value="FlgMring_FliF"/>
</dbReference>
<dbReference type="InterPro" id="IPR013556">
    <property type="entry name" value="Flag_M-ring_C"/>
</dbReference>
<keyword evidence="6" id="KW-1003">Cell membrane</keyword>
<organism evidence="17 18">
    <name type="scientific">Lysobacter korlensis</name>
    <dbReference type="NCBI Taxonomy" id="553636"/>
    <lineage>
        <taxon>Bacteria</taxon>
        <taxon>Pseudomonadati</taxon>
        <taxon>Pseudomonadota</taxon>
        <taxon>Gammaproteobacteria</taxon>
        <taxon>Lysobacterales</taxon>
        <taxon>Lysobacteraceae</taxon>
        <taxon>Lysobacter</taxon>
    </lineage>
</organism>
<protein>
    <recommendedName>
        <fullName evidence="5 12">Flagellar M-ring protein</fullName>
    </recommendedName>
</protein>
<dbReference type="InterPro" id="IPR006182">
    <property type="entry name" value="FliF_N_dom"/>
</dbReference>
<reference evidence="17 18" key="1">
    <citation type="submission" date="2024-09" db="EMBL/GenBank/DDBJ databases">
        <authorList>
            <person name="Sun Q."/>
            <person name="Mori K."/>
        </authorList>
    </citation>
    <scope>NUCLEOTIDE SEQUENCE [LARGE SCALE GENOMIC DNA]</scope>
    <source>
        <strain evidence="17 18">KCTC 23076</strain>
    </source>
</reference>
<keyword evidence="17" id="KW-0966">Cell projection</keyword>
<evidence type="ECO:0000313" key="18">
    <source>
        <dbReference type="Proteomes" id="UP001589896"/>
    </source>
</evidence>
<dbReference type="PIRSF" id="PIRSF004862">
    <property type="entry name" value="FliF"/>
    <property type="match status" value="1"/>
</dbReference>
<dbReference type="PANTHER" id="PTHR30046:SF0">
    <property type="entry name" value="FLAGELLAR M-RING PROTEIN"/>
    <property type="match status" value="1"/>
</dbReference>
<keyword evidence="8 14" id="KW-1133">Transmembrane helix</keyword>
<comment type="subunit">
    <text evidence="11">The basal body constitutes a major portion of the flagellar organelle and consists of four rings (L,P,S, and M) mounted on a central rod. The M ring is integral to the inner membrane of the cell and may be connected to the flagellar rod via the S ring. The S (supramembrane ring) lies just distal to the M ring. The L and P rings lie in the outer membrane and the periplasmic space, respectively.</text>
</comment>
<comment type="caution">
    <text evidence="17">The sequence shown here is derived from an EMBL/GenBank/DDBJ whole genome shotgun (WGS) entry which is preliminary data.</text>
</comment>
<keyword evidence="10 12" id="KW-0975">Bacterial flagellum</keyword>
<comment type="function">
    <text evidence="1 12">The M ring may be actively involved in energy transduction.</text>
</comment>
<keyword evidence="9 14" id="KW-0472">Membrane</keyword>
<evidence type="ECO:0000256" key="2">
    <source>
        <dbReference type="ARBA" id="ARBA00004117"/>
    </source>
</evidence>
<keyword evidence="17" id="KW-0969">Cilium</keyword>